<dbReference type="GO" id="GO:0008768">
    <property type="term" value="F:UDP-sugar diphosphatase activity"/>
    <property type="evidence" value="ECO:0007669"/>
    <property type="project" value="TreeGrafter"/>
</dbReference>
<dbReference type="Pfam" id="PF02872">
    <property type="entry name" value="5_nucleotid_C"/>
    <property type="match status" value="1"/>
</dbReference>
<dbReference type="GO" id="GO:0008253">
    <property type="term" value="F:5'-nucleotidase activity"/>
    <property type="evidence" value="ECO:0007669"/>
    <property type="project" value="TreeGrafter"/>
</dbReference>
<dbReference type="InterPro" id="IPR008334">
    <property type="entry name" value="5'-Nucleotdase_C"/>
</dbReference>
<gene>
    <name evidence="5" type="primary">ushA3</name>
    <name evidence="5" type="ORF">DTL3_0879</name>
</gene>
<dbReference type="InterPro" id="IPR029052">
    <property type="entry name" value="Metallo-depent_PP-like"/>
</dbReference>
<keyword evidence="2" id="KW-0547">Nucleotide-binding</keyword>
<feature type="domain" description="5'-Nucleotidase C-terminal" evidence="4">
    <location>
        <begin position="316"/>
        <end position="456"/>
    </location>
</feature>
<accession>A0A0C7NJQ4</accession>
<reference evidence="6" key="1">
    <citation type="submission" date="2014-11" db="EMBL/GenBank/DDBJ databases">
        <authorList>
            <person name="Wibberg D."/>
        </authorList>
    </citation>
    <scope>NUCLEOTIDE SEQUENCE [LARGE SCALE GENOMIC DNA]</scope>
    <source>
        <strain evidence="6">L3</strain>
    </source>
</reference>
<evidence type="ECO:0000259" key="4">
    <source>
        <dbReference type="Pfam" id="PF02872"/>
    </source>
</evidence>
<dbReference type="InterPro" id="IPR004843">
    <property type="entry name" value="Calcineurin-like_PHP"/>
</dbReference>
<dbReference type="Pfam" id="PF00149">
    <property type="entry name" value="Metallophos"/>
    <property type="match status" value="1"/>
</dbReference>
<keyword evidence="1" id="KW-0732">Signal</keyword>
<organism evidence="5 6">
    <name type="scientific">Defluviitoga tunisiensis</name>
    <dbReference type="NCBI Taxonomy" id="1006576"/>
    <lineage>
        <taxon>Bacteria</taxon>
        <taxon>Thermotogati</taxon>
        <taxon>Thermotogota</taxon>
        <taxon>Thermotogae</taxon>
        <taxon>Petrotogales</taxon>
        <taxon>Petrotogaceae</taxon>
        <taxon>Defluviitoga</taxon>
    </lineage>
</organism>
<name>A0A0C7NJQ4_DEFTU</name>
<dbReference type="SUPFAM" id="SSF56300">
    <property type="entry name" value="Metallo-dependent phosphatases"/>
    <property type="match status" value="1"/>
</dbReference>
<dbReference type="SUPFAM" id="SSF55816">
    <property type="entry name" value="5'-nucleotidase (syn. UDP-sugar hydrolase), C-terminal domain"/>
    <property type="match status" value="1"/>
</dbReference>
<dbReference type="PRINTS" id="PR01607">
    <property type="entry name" value="APYRASEFAMLY"/>
</dbReference>
<dbReference type="KEGG" id="dtn:DTL3_0879"/>
<keyword evidence="2 5" id="KW-0378">Hydrolase</keyword>
<feature type="domain" description="Calcineurin-like phosphoesterase" evidence="3">
    <location>
        <begin position="25"/>
        <end position="243"/>
    </location>
</feature>
<dbReference type="Proteomes" id="UP000032809">
    <property type="component" value="Chromosome I"/>
</dbReference>
<dbReference type="AlphaFoldDB" id="A0A0C7NJQ4"/>
<evidence type="ECO:0000256" key="2">
    <source>
        <dbReference type="RuleBase" id="RU362119"/>
    </source>
</evidence>
<dbReference type="STRING" id="1006576.DTL3_0879"/>
<dbReference type="GO" id="GO:0030288">
    <property type="term" value="C:outer membrane-bounded periplasmic space"/>
    <property type="evidence" value="ECO:0007669"/>
    <property type="project" value="TreeGrafter"/>
</dbReference>
<dbReference type="HOGENOM" id="CLU_005854_7_3_0"/>
<evidence type="ECO:0000259" key="3">
    <source>
        <dbReference type="Pfam" id="PF00149"/>
    </source>
</evidence>
<dbReference type="PATRIC" id="fig|1006576.9.peg.867"/>
<evidence type="ECO:0000313" key="5">
    <source>
        <dbReference type="EMBL" id="CEP78186.1"/>
    </source>
</evidence>
<proteinExistence type="inferred from homology"/>
<dbReference type="InterPro" id="IPR006179">
    <property type="entry name" value="5_nucleotidase/apyrase"/>
</dbReference>
<dbReference type="Gene3D" id="3.60.21.10">
    <property type="match status" value="1"/>
</dbReference>
<dbReference type="InterPro" id="IPR036907">
    <property type="entry name" value="5'-Nucleotdase_C_sf"/>
</dbReference>
<sequence>MKKLLTIFLVLFCVLTIFAQPVHLVIFHINDTHAHVWGTNKGGGFARISYIVNQTRKEVYNEGGHVLFLHAGDANTGIPESDQLKAVPDFLILNYMGLDAMTLGNHEFDNPLEIIKMQQKIGKFPFVAANVIDEKNGGPIFEPYIIKDYGNLRVGIIGLATEQTTVLEPLHLSKDGIVFYNSKETLEKYLPIVREKADVVVVLSHLGYYPHGKTILPVEYTTSNELAQAVDGIDVIIDGHTHTKLDPPVVINDVIIAQAGGNSQYLGRIDLWVDEGVIINWKGSLIPITADIPEDPFIKMFADMFYQLGGQALNEVIGETKVFLQKNSFEGDLGRLIADSMVWKSGADFALMNSGGIRAPIDPGEITYRDVLTVLPFGNTLYILELTGEDILELLNYAVVTGGGGTPVFAGLTVEVKDEKPVEVKINGEKLDLNKTYKMVTNNYLASGGDGYIMLKGKPGYDTGFTDADALAEYIMYLGTIEQYPHEKNIINID</sequence>
<dbReference type="RefSeq" id="WP_045087686.1">
    <property type="nucleotide sequence ID" value="NZ_LN824141.1"/>
</dbReference>
<dbReference type="PANTHER" id="PTHR11575">
    <property type="entry name" value="5'-NUCLEOTIDASE-RELATED"/>
    <property type="match status" value="1"/>
</dbReference>
<dbReference type="GO" id="GO:0009166">
    <property type="term" value="P:nucleotide catabolic process"/>
    <property type="evidence" value="ECO:0007669"/>
    <property type="project" value="InterPro"/>
</dbReference>
<dbReference type="OrthoDB" id="9800780at2"/>
<dbReference type="GO" id="GO:0000166">
    <property type="term" value="F:nucleotide binding"/>
    <property type="evidence" value="ECO:0007669"/>
    <property type="project" value="UniProtKB-KW"/>
</dbReference>
<keyword evidence="6" id="KW-1185">Reference proteome</keyword>
<protein>
    <submittedName>
        <fullName evidence="5">Bifunctional UDP-sugar hydrolase/5'-nucleotidase periplasmic</fullName>
    </submittedName>
</protein>
<dbReference type="Gene3D" id="3.90.780.10">
    <property type="entry name" value="5'-Nucleotidase, C-terminal domain"/>
    <property type="match status" value="1"/>
</dbReference>
<dbReference type="PANTHER" id="PTHR11575:SF24">
    <property type="entry name" value="5'-NUCLEOTIDASE"/>
    <property type="match status" value="1"/>
</dbReference>
<evidence type="ECO:0000313" key="6">
    <source>
        <dbReference type="Proteomes" id="UP000032809"/>
    </source>
</evidence>
<evidence type="ECO:0000256" key="1">
    <source>
        <dbReference type="ARBA" id="ARBA00022729"/>
    </source>
</evidence>
<comment type="similarity">
    <text evidence="2">Belongs to the 5'-nucleotidase family.</text>
</comment>
<dbReference type="EMBL" id="LN824141">
    <property type="protein sequence ID" value="CEP78186.1"/>
    <property type="molecule type" value="Genomic_DNA"/>
</dbReference>